<feature type="transmembrane region" description="Helical" evidence="3">
    <location>
        <begin position="56"/>
        <end position="77"/>
    </location>
</feature>
<dbReference type="GO" id="GO:0008933">
    <property type="term" value="F:peptidoglycan lytic transglycosylase activity"/>
    <property type="evidence" value="ECO:0007669"/>
    <property type="project" value="InterPro"/>
</dbReference>
<reference evidence="5" key="1">
    <citation type="submission" date="2020-10" db="EMBL/GenBank/DDBJ databases">
        <authorList>
            <person name="Gilroy R."/>
        </authorList>
    </citation>
    <scope>NUCLEOTIDE SEQUENCE</scope>
    <source>
        <strain evidence="5">ChiHile30-977</strain>
    </source>
</reference>
<evidence type="ECO:0000313" key="6">
    <source>
        <dbReference type="Proteomes" id="UP000886819"/>
    </source>
</evidence>
<evidence type="ECO:0000313" key="5">
    <source>
        <dbReference type="EMBL" id="HIQ63141.1"/>
    </source>
</evidence>
<comment type="caution">
    <text evidence="5">The sequence shown here is derived from an EMBL/GenBank/DDBJ whole genome shotgun (WGS) entry which is preliminary data.</text>
</comment>
<feature type="compositionally biased region" description="Pro residues" evidence="2">
    <location>
        <begin position="1"/>
        <end position="10"/>
    </location>
</feature>
<keyword evidence="3" id="KW-1133">Transmembrane helix</keyword>
<reference evidence="5" key="2">
    <citation type="journal article" date="2021" name="PeerJ">
        <title>Extensive microbial diversity within the chicken gut microbiome revealed by metagenomics and culture.</title>
        <authorList>
            <person name="Gilroy R."/>
            <person name="Ravi A."/>
            <person name="Getino M."/>
            <person name="Pursley I."/>
            <person name="Horton D.L."/>
            <person name="Alikhan N.F."/>
            <person name="Baker D."/>
            <person name="Gharbi K."/>
            <person name="Hall N."/>
            <person name="Watson M."/>
            <person name="Adriaenssens E.M."/>
            <person name="Foster-Nyarko E."/>
            <person name="Jarju S."/>
            <person name="Secka A."/>
            <person name="Antonio M."/>
            <person name="Oren A."/>
            <person name="Chaudhuri R.R."/>
            <person name="La Ragione R."/>
            <person name="Hildebrand F."/>
            <person name="Pallen M.J."/>
        </authorList>
    </citation>
    <scope>NUCLEOTIDE SEQUENCE</scope>
    <source>
        <strain evidence="5">ChiHile30-977</strain>
    </source>
</reference>
<dbReference type="Pfam" id="PF01464">
    <property type="entry name" value="SLT"/>
    <property type="match status" value="1"/>
</dbReference>
<dbReference type="InterPro" id="IPR000189">
    <property type="entry name" value="Transglyc_AS"/>
</dbReference>
<dbReference type="SUPFAM" id="SSF53955">
    <property type="entry name" value="Lysozyme-like"/>
    <property type="match status" value="1"/>
</dbReference>
<evidence type="ECO:0000256" key="3">
    <source>
        <dbReference type="SAM" id="Phobius"/>
    </source>
</evidence>
<evidence type="ECO:0000256" key="2">
    <source>
        <dbReference type="SAM" id="MobiDB-lite"/>
    </source>
</evidence>
<dbReference type="InterPro" id="IPR023346">
    <property type="entry name" value="Lysozyme-like_dom_sf"/>
</dbReference>
<comment type="similarity">
    <text evidence="1">Belongs to the transglycosylase Slt family.</text>
</comment>
<dbReference type="GO" id="GO:0000270">
    <property type="term" value="P:peptidoglycan metabolic process"/>
    <property type="evidence" value="ECO:0007669"/>
    <property type="project" value="InterPro"/>
</dbReference>
<name>A0A9D1CIH9_9FIRM</name>
<proteinExistence type="inferred from homology"/>
<dbReference type="GO" id="GO:0016020">
    <property type="term" value="C:membrane"/>
    <property type="evidence" value="ECO:0007669"/>
    <property type="project" value="InterPro"/>
</dbReference>
<organism evidence="5 6">
    <name type="scientific">Candidatus Avichristensenella intestinipullorum</name>
    <dbReference type="NCBI Taxonomy" id="2840693"/>
    <lineage>
        <taxon>Bacteria</taxon>
        <taxon>Bacillati</taxon>
        <taxon>Bacillota</taxon>
        <taxon>Clostridia</taxon>
        <taxon>Candidatus Avichristensenella</taxon>
    </lineage>
</organism>
<sequence length="269" mass="30716">MSQFSPMPPPRRPRSAARRAQCGLPPRQLQEGPWEDTAVLTTAPEPPSFFSRQPPIFWVVAALLLTAVFVLTGVVAIDAWHAREAERAEALRRQQWEEEEATYKLLFRDFIEDYSYEQGLDPALVAAVIYHESRFDPNAVSSLGARGLMQIMEDTGQWIAEKLNEEEGYTFDLLFNPETNIRFGTWYLGYLSRRFDGDIVKMAAGYHAGQGNVDAWLQNPENSSDGYTLERIPTDDTRQYVQRVVNAYEIYTRHYYAPQPTQEPAEEGA</sequence>
<dbReference type="PANTHER" id="PTHR37423:SF5">
    <property type="entry name" value="SOLUBLE LYTIC MUREIN TRANSGLYCOSYLASE"/>
    <property type="match status" value="1"/>
</dbReference>
<keyword evidence="3" id="KW-0812">Transmembrane</keyword>
<feature type="region of interest" description="Disordered" evidence="2">
    <location>
        <begin position="1"/>
        <end position="35"/>
    </location>
</feature>
<feature type="domain" description="Transglycosylase SLT" evidence="4">
    <location>
        <begin position="111"/>
        <end position="224"/>
    </location>
</feature>
<dbReference type="PANTHER" id="PTHR37423">
    <property type="entry name" value="SOLUBLE LYTIC MUREIN TRANSGLYCOSYLASE-RELATED"/>
    <property type="match status" value="1"/>
</dbReference>
<dbReference type="InterPro" id="IPR008258">
    <property type="entry name" value="Transglycosylase_SLT_dom_1"/>
</dbReference>
<dbReference type="Gene3D" id="1.10.530.10">
    <property type="match status" value="1"/>
</dbReference>
<accession>A0A9D1CIH9</accession>
<dbReference type="CDD" id="cd16896">
    <property type="entry name" value="LT_Slt70-like"/>
    <property type="match status" value="1"/>
</dbReference>
<dbReference type="EMBL" id="DVFI01000092">
    <property type="protein sequence ID" value="HIQ63141.1"/>
    <property type="molecule type" value="Genomic_DNA"/>
</dbReference>
<evidence type="ECO:0000259" key="4">
    <source>
        <dbReference type="Pfam" id="PF01464"/>
    </source>
</evidence>
<evidence type="ECO:0000256" key="1">
    <source>
        <dbReference type="ARBA" id="ARBA00007734"/>
    </source>
</evidence>
<gene>
    <name evidence="5" type="ORF">IAA66_06085</name>
</gene>
<keyword evidence="3" id="KW-0472">Membrane</keyword>
<dbReference type="Proteomes" id="UP000886819">
    <property type="component" value="Unassembled WGS sequence"/>
</dbReference>
<dbReference type="AlphaFoldDB" id="A0A9D1CIH9"/>
<protein>
    <submittedName>
        <fullName evidence="5">Lytic transglycosylase domain-containing protein</fullName>
    </submittedName>
</protein>
<dbReference type="PROSITE" id="PS00922">
    <property type="entry name" value="TRANSGLYCOSYLASE"/>
    <property type="match status" value="1"/>
</dbReference>